<evidence type="ECO:0000256" key="1">
    <source>
        <dbReference type="ARBA" id="ARBA00008520"/>
    </source>
</evidence>
<name>A0A934W1P9_9MICO</name>
<feature type="chain" id="PRO_5039018684" evidence="3">
    <location>
        <begin position="16"/>
        <end position="418"/>
    </location>
</feature>
<evidence type="ECO:0000313" key="4">
    <source>
        <dbReference type="EMBL" id="MBK4347103.1"/>
    </source>
</evidence>
<feature type="signal peptide" evidence="3">
    <location>
        <begin position="1"/>
        <end position="15"/>
    </location>
</feature>
<evidence type="ECO:0000256" key="3">
    <source>
        <dbReference type="SAM" id="SignalP"/>
    </source>
</evidence>
<sequence length="418" mass="43548">MAVAGATLIALSACAGGGGAAAGNGKFTYLHVTEDPATPAIIKELAGNECTAENKALPYDDQKIAQAQLDQKVQLLAGQKGLPTMFSAGGAPTVTQSLDKSGSLVDVDAALTKLGVADDILPAAKSTIKALYGGNDIALPYQFNIEGFWYNKKIFTENGLTVPGTWDELVSDAKVLNDAGVQPFATGASGQGWPITRLISGYAFRELGPDAMANIRDGKAKLTDPAYVKAAQAIADLGSKGYLGKAPEAVDYNTIISDFLTGKAGIMYMGSWVLPNFADATANKIGSDNIGFFPFPTVPGGKGTVDQLPANVGVPTALSKAAYNDKVGAWTKCIAKNFGSAALKESGQISGFKVNTPVKTDALTSLVQDKIASTKTSVVWFETYFSSKASTTSWNNIAALVDGKTSADDFMKLVQADL</sequence>
<dbReference type="InterPro" id="IPR050490">
    <property type="entry name" value="Bact_solute-bd_prot1"/>
</dbReference>
<keyword evidence="3" id="KW-0732">Signal</keyword>
<proteinExistence type="inferred from homology"/>
<dbReference type="EMBL" id="JAEPES010000002">
    <property type="protein sequence ID" value="MBK4347103.1"/>
    <property type="molecule type" value="Genomic_DNA"/>
</dbReference>
<dbReference type="AlphaFoldDB" id="A0A934W1P9"/>
<dbReference type="PANTHER" id="PTHR43649:SF29">
    <property type="entry name" value="OSMOPROTECTIVE COMPOUNDS-BINDING PROTEIN GGTB"/>
    <property type="match status" value="1"/>
</dbReference>
<gene>
    <name evidence="4" type="ORF">IV501_05600</name>
</gene>
<protein>
    <submittedName>
        <fullName evidence="4">Extracellular solute-binding protein</fullName>
    </submittedName>
</protein>
<dbReference type="PANTHER" id="PTHR43649">
    <property type="entry name" value="ARABINOSE-BINDING PROTEIN-RELATED"/>
    <property type="match status" value="1"/>
</dbReference>
<dbReference type="Gene3D" id="3.40.190.10">
    <property type="entry name" value="Periplasmic binding protein-like II"/>
    <property type="match status" value="2"/>
</dbReference>
<dbReference type="Pfam" id="PF01547">
    <property type="entry name" value="SBP_bac_1"/>
    <property type="match status" value="1"/>
</dbReference>
<dbReference type="SUPFAM" id="SSF53850">
    <property type="entry name" value="Periplasmic binding protein-like II"/>
    <property type="match status" value="1"/>
</dbReference>
<dbReference type="InterPro" id="IPR006059">
    <property type="entry name" value="SBP"/>
</dbReference>
<dbReference type="Proteomes" id="UP000636458">
    <property type="component" value="Unassembled WGS sequence"/>
</dbReference>
<evidence type="ECO:0000256" key="2">
    <source>
        <dbReference type="ARBA" id="ARBA00022448"/>
    </source>
</evidence>
<keyword evidence="2" id="KW-0813">Transport</keyword>
<evidence type="ECO:0000313" key="5">
    <source>
        <dbReference type="Proteomes" id="UP000636458"/>
    </source>
</evidence>
<organism evidence="4 5">
    <name type="scientific">Lacisediminihabitans changchengi</name>
    <dbReference type="NCBI Taxonomy" id="2787634"/>
    <lineage>
        <taxon>Bacteria</taxon>
        <taxon>Bacillati</taxon>
        <taxon>Actinomycetota</taxon>
        <taxon>Actinomycetes</taxon>
        <taxon>Micrococcales</taxon>
        <taxon>Microbacteriaceae</taxon>
        <taxon>Lacisediminihabitans</taxon>
    </lineage>
</organism>
<comment type="caution">
    <text evidence="4">The sequence shown here is derived from an EMBL/GenBank/DDBJ whole genome shotgun (WGS) entry which is preliminary data.</text>
</comment>
<reference evidence="4" key="1">
    <citation type="submission" date="2021-01" db="EMBL/GenBank/DDBJ databases">
        <title>Lacisediminihabitans sp. nov. strain G11-30, isolated from Antarctic Soil.</title>
        <authorList>
            <person name="Li J."/>
        </authorList>
    </citation>
    <scope>NUCLEOTIDE SEQUENCE</scope>
    <source>
        <strain evidence="4">G11-30</strain>
    </source>
</reference>
<comment type="similarity">
    <text evidence="1">Belongs to the bacterial solute-binding protein 1 family.</text>
</comment>
<accession>A0A934W1P9</accession>
<keyword evidence="5" id="KW-1185">Reference proteome</keyword>